<comment type="caution">
    <text evidence="2">The sequence shown here is derived from an EMBL/GenBank/DDBJ whole genome shotgun (WGS) entry which is preliminary data.</text>
</comment>
<dbReference type="PROSITE" id="PS51184">
    <property type="entry name" value="JMJC"/>
    <property type="match status" value="1"/>
</dbReference>
<dbReference type="InterPro" id="IPR003347">
    <property type="entry name" value="JmjC_dom"/>
</dbReference>
<organism evidence="2 3">
    <name type="scientific">Entomortierella chlamydospora</name>
    <dbReference type="NCBI Taxonomy" id="101097"/>
    <lineage>
        <taxon>Eukaryota</taxon>
        <taxon>Fungi</taxon>
        <taxon>Fungi incertae sedis</taxon>
        <taxon>Mucoromycota</taxon>
        <taxon>Mortierellomycotina</taxon>
        <taxon>Mortierellomycetes</taxon>
        <taxon>Mortierellales</taxon>
        <taxon>Mortierellaceae</taxon>
        <taxon>Entomortierella</taxon>
    </lineage>
</organism>
<gene>
    <name evidence="2" type="ORF">BGZ80_002663</name>
</gene>
<keyword evidence="3" id="KW-1185">Reference proteome</keyword>
<accession>A0A9P6MPZ9</accession>
<name>A0A9P6MPZ9_9FUNG</name>
<evidence type="ECO:0000313" key="3">
    <source>
        <dbReference type="Proteomes" id="UP000703661"/>
    </source>
</evidence>
<dbReference type="Gene3D" id="2.60.120.650">
    <property type="entry name" value="Cupin"/>
    <property type="match status" value="1"/>
</dbReference>
<dbReference type="SMART" id="SM00558">
    <property type="entry name" value="JmjC"/>
    <property type="match status" value="1"/>
</dbReference>
<sequence>MGKNFTPVQRININNMGDLELIDKVNEIVVKNGTPLILENLKKNNKWNAKLFTLEHLERHHGEEEIICRDLTNSVDKNSYNIESAAENLMVYIGRHGTWTPTHFDHCGAIGHNVMLWADKGSSSIWFMIATEDMSRAETLWESFGQNIEFENYFASVQDLAQADFPIHVLEQHVGDLVLIPSLGYHQVGKTTIKAAWNRLTTHCLNAAINVVLPRYKRATSSMTFTEHFTMDTLQTLYLSAIKKWNTSSVLASCESYSQITEEWIYSMVNYKYSDTSLAYLKHQQLKLPKM</sequence>
<dbReference type="SUPFAM" id="SSF51197">
    <property type="entry name" value="Clavaminate synthase-like"/>
    <property type="match status" value="1"/>
</dbReference>
<evidence type="ECO:0000259" key="1">
    <source>
        <dbReference type="PROSITE" id="PS51184"/>
    </source>
</evidence>
<dbReference type="EMBL" id="JAAAID010001666">
    <property type="protein sequence ID" value="KAG0009177.1"/>
    <property type="molecule type" value="Genomic_DNA"/>
</dbReference>
<feature type="domain" description="JmjC" evidence="1">
    <location>
        <begin position="71"/>
        <end position="216"/>
    </location>
</feature>
<proteinExistence type="predicted"/>
<protein>
    <recommendedName>
        <fullName evidence="1">JmjC domain-containing protein</fullName>
    </recommendedName>
</protein>
<evidence type="ECO:0000313" key="2">
    <source>
        <dbReference type="EMBL" id="KAG0009177.1"/>
    </source>
</evidence>
<dbReference type="Proteomes" id="UP000703661">
    <property type="component" value="Unassembled WGS sequence"/>
</dbReference>
<dbReference type="AlphaFoldDB" id="A0A9P6MPZ9"/>
<feature type="non-terminal residue" evidence="2">
    <location>
        <position position="291"/>
    </location>
</feature>
<dbReference type="Pfam" id="PF02373">
    <property type="entry name" value="JmjC"/>
    <property type="match status" value="1"/>
</dbReference>
<reference evidence="2" key="1">
    <citation type="journal article" date="2020" name="Fungal Divers.">
        <title>Resolving the Mortierellaceae phylogeny through synthesis of multi-gene phylogenetics and phylogenomics.</title>
        <authorList>
            <person name="Vandepol N."/>
            <person name="Liber J."/>
            <person name="Desiro A."/>
            <person name="Na H."/>
            <person name="Kennedy M."/>
            <person name="Barry K."/>
            <person name="Grigoriev I.V."/>
            <person name="Miller A.N."/>
            <person name="O'Donnell K."/>
            <person name="Stajich J.E."/>
            <person name="Bonito G."/>
        </authorList>
    </citation>
    <scope>NUCLEOTIDE SEQUENCE</scope>
    <source>
        <strain evidence="2">NRRL 2769</strain>
    </source>
</reference>